<name>A0A7S2HM45_9STRA</name>
<feature type="region of interest" description="Disordered" evidence="1">
    <location>
        <begin position="116"/>
        <end position="176"/>
    </location>
</feature>
<sequence length="176" mass="19419">MKKEIPERAVTWVISLLRKFGIIITEEKEIVVRSSSLGVGALSVHELRIVVRHIGELLNAKEEQFSSLKARVEMPTTRAAKPAWLKCIRQCFHKDSECTVAVDDDDAIWSLIEDKSVSESGDGDGDGSSGEKKEETTAAIRKPAVPPLKRKRKKKGVGQRRAPSAGPQFSLGIFLI</sequence>
<dbReference type="AlphaFoldDB" id="A0A7S2HM45"/>
<evidence type="ECO:0000313" key="2">
    <source>
        <dbReference type="EMBL" id="CAD9494856.1"/>
    </source>
</evidence>
<organism evidence="2">
    <name type="scientific">Helicotheca tamesis</name>
    <dbReference type="NCBI Taxonomy" id="374047"/>
    <lineage>
        <taxon>Eukaryota</taxon>
        <taxon>Sar</taxon>
        <taxon>Stramenopiles</taxon>
        <taxon>Ochrophyta</taxon>
        <taxon>Bacillariophyta</taxon>
        <taxon>Mediophyceae</taxon>
        <taxon>Lithodesmiophycidae</taxon>
        <taxon>Lithodesmiales</taxon>
        <taxon>Lithodesmiaceae</taxon>
        <taxon>Helicotheca</taxon>
    </lineage>
</organism>
<gene>
    <name evidence="2" type="ORF">HTAM1171_LOCUS6425</name>
</gene>
<reference evidence="2" key="1">
    <citation type="submission" date="2021-01" db="EMBL/GenBank/DDBJ databases">
        <authorList>
            <person name="Corre E."/>
            <person name="Pelletier E."/>
            <person name="Niang G."/>
            <person name="Scheremetjew M."/>
            <person name="Finn R."/>
            <person name="Kale V."/>
            <person name="Holt S."/>
            <person name="Cochrane G."/>
            <person name="Meng A."/>
            <person name="Brown T."/>
            <person name="Cohen L."/>
        </authorList>
    </citation>
    <scope>NUCLEOTIDE SEQUENCE</scope>
    <source>
        <strain evidence="2">CCMP826</strain>
    </source>
</reference>
<dbReference type="EMBL" id="HBGV01010402">
    <property type="protein sequence ID" value="CAD9494856.1"/>
    <property type="molecule type" value="Transcribed_RNA"/>
</dbReference>
<accession>A0A7S2HM45</accession>
<protein>
    <submittedName>
        <fullName evidence="2">Uncharacterized protein</fullName>
    </submittedName>
</protein>
<evidence type="ECO:0000256" key="1">
    <source>
        <dbReference type="SAM" id="MobiDB-lite"/>
    </source>
</evidence>
<proteinExistence type="predicted"/>
<feature type="compositionally biased region" description="Basic residues" evidence="1">
    <location>
        <begin position="148"/>
        <end position="158"/>
    </location>
</feature>